<dbReference type="AlphaFoldDB" id="A0AAD4IW74"/>
<keyword evidence="2" id="KW-1185">Reference proteome</keyword>
<proteinExistence type="predicted"/>
<evidence type="ECO:0000313" key="2">
    <source>
        <dbReference type="Proteomes" id="UP001190926"/>
    </source>
</evidence>
<accession>A0AAD4IW74</accession>
<protein>
    <submittedName>
        <fullName evidence="1">Uncharacterized protein</fullName>
    </submittedName>
</protein>
<sequence>MPSIYEFNLSDTKKSYLFEFRTKFILQRSGGAEVVIDNEERFHACVAEGKASYRNLEILAGYKLDEYRMPDHEIEDLIEDAIDLARQLSSYPEHTSLGVIPVVVSIDVCTVQQEGEELSAATHRAIRARRNLALNSHVPAVGKINANGADFRALCAAVAV</sequence>
<gene>
    <name evidence="1" type="ORF">C2S53_008085</name>
</gene>
<reference evidence="1 2" key="1">
    <citation type="journal article" date="2021" name="Nat. Commun.">
        <title>Incipient diploidization of the medicinal plant Perilla within 10,000 years.</title>
        <authorList>
            <person name="Zhang Y."/>
            <person name="Shen Q."/>
            <person name="Leng L."/>
            <person name="Zhang D."/>
            <person name="Chen S."/>
            <person name="Shi Y."/>
            <person name="Ning Z."/>
            <person name="Chen S."/>
        </authorList>
    </citation>
    <scope>NUCLEOTIDE SEQUENCE [LARGE SCALE GENOMIC DNA]</scope>
    <source>
        <strain evidence="2">cv. PC099</strain>
    </source>
</reference>
<comment type="caution">
    <text evidence="1">The sequence shown here is derived from an EMBL/GenBank/DDBJ whole genome shotgun (WGS) entry which is preliminary data.</text>
</comment>
<organism evidence="1 2">
    <name type="scientific">Perilla frutescens var. hirtella</name>
    <name type="common">Perilla citriodora</name>
    <name type="synonym">Perilla setoyensis</name>
    <dbReference type="NCBI Taxonomy" id="608512"/>
    <lineage>
        <taxon>Eukaryota</taxon>
        <taxon>Viridiplantae</taxon>
        <taxon>Streptophyta</taxon>
        <taxon>Embryophyta</taxon>
        <taxon>Tracheophyta</taxon>
        <taxon>Spermatophyta</taxon>
        <taxon>Magnoliopsida</taxon>
        <taxon>eudicotyledons</taxon>
        <taxon>Gunneridae</taxon>
        <taxon>Pentapetalae</taxon>
        <taxon>asterids</taxon>
        <taxon>lamiids</taxon>
        <taxon>Lamiales</taxon>
        <taxon>Lamiaceae</taxon>
        <taxon>Nepetoideae</taxon>
        <taxon>Elsholtzieae</taxon>
        <taxon>Perilla</taxon>
    </lineage>
</organism>
<dbReference type="Proteomes" id="UP001190926">
    <property type="component" value="Unassembled WGS sequence"/>
</dbReference>
<evidence type="ECO:0000313" key="1">
    <source>
        <dbReference type="EMBL" id="KAH6822644.1"/>
    </source>
</evidence>
<dbReference type="EMBL" id="SDAM02001235">
    <property type="protein sequence ID" value="KAH6822644.1"/>
    <property type="molecule type" value="Genomic_DNA"/>
</dbReference>
<name>A0AAD4IW74_PERFH</name>